<feature type="domain" description="AB hydrolase-1" evidence="3">
    <location>
        <begin position="49"/>
        <end position="243"/>
    </location>
</feature>
<dbReference type="SUPFAM" id="SSF53474">
    <property type="entry name" value="alpha/beta-Hydrolases"/>
    <property type="match status" value="1"/>
</dbReference>
<dbReference type="GO" id="GO:0008233">
    <property type="term" value="F:peptidase activity"/>
    <property type="evidence" value="ECO:0007669"/>
    <property type="project" value="InterPro"/>
</dbReference>
<dbReference type="KEGG" id="dsc:ABOD76_00695"/>
<proteinExistence type="inferred from homology"/>
<evidence type="ECO:0000259" key="3">
    <source>
        <dbReference type="Pfam" id="PF00561"/>
    </source>
</evidence>
<geneLocation type="plasmid" evidence="4">
    <name>pDson04</name>
</geneLocation>
<keyword evidence="2 4" id="KW-0378">Hydrolase</keyword>
<dbReference type="EMBL" id="CP158296">
    <property type="protein sequence ID" value="XBV83275.1"/>
    <property type="molecule type" value="Genomic_DNA"/>
</dbReference>
<name>A0AAU7U4N1_9DEIO</name>
<dbReference type="RefSeq" id="WP_350240663.1">
    <property type="nucleotide sequence ID" value="NZ_CP158296.1"/>
</dbReference>
<protein>
    <submittedName>
        <fullName evidence="4">Alpha/beta fold hydrolase</fullName>
    </submittedName>
</protein>
<keyword evidence="4" id="KW-0614">Plasmid</keyword>
<dbReference type="InterPro" id="IPR029058">
    <property type="entry name" value="AB_hydrolase_fold"/>
</dbReference>
<evidence type="ECO:0000256" key="2">
    <source>
        <dbReference type="ARBA" id="ARBA00022801"/>
    </source>
</evidence>
<organism evidence="4">
    <name type="scientific">Deinococcus sonorensis KR-87</name>
    <dbReference type="NCBI Taxonomy" id="694439"/>
    <lineage>
        <taxon>Bacteria</taxon>
        <taxon>Thermotogati</taxon>
        <taxon>Deinococcota</taxon>
        <taxon>Deinococci</taxon>
        <taxon>Deinococcales</taxon>
        <taxon>Deinococcaceae</taxon>
        <taxon>Deinococcus</taxon>
    </lineage>
</organism>
<dbReference type="Pfam" id="PF00561">
    <property type="entry name" value="Abhydrolase_1"/>
    <property type="match status" value="1"/>
</dbReference>
<dbReference type="InterPro" id="IPR000073">
    <property type="entry name" value="AB_hydrolase_1"/>
</dbReference>
<accession>A0AAU7U4N1</accession>
<dbReference type="InterPro" id="IPR051601">
    <property type="entry name" value="Serine_prot/Carboxylest_S33"/>
</dbReference>
<reference evidence="4" key="1">
    <citation type="submission" date="2024-06" db="EMBL/GenBank/DDBJ databases">
        <title>Draft Genome Sequence of Deinococcus sonorensis Type Strain KR-87, a Biofilm Producing Representative of the Genus Deinococcus.</title>
        <authorList>
            <person name="Boren L.S."/>
            <person name="Grosso R.A."/>
            <person name="Hugenberg-Cox A.N."/>
            <person name="Hill J.T.E."/>
            <person name="Albert C.M."/>
            <person name="Tuohy J.M."/>
        </authorList>
    </citation>
    <scope>NUCLEOTIDE SEQUENCE</scope>
    <source>
        <strain evidence="4">KR-87</strain>
        <plasmid evidence="4">pDson04</plasmid>
    </source>
</reference>
<gene>
    <name evidence="4" type="ORF">ABOD76_00695</name>
</gene>
<dbReference type="InterPro" id="IPR002410">
    <property type="entry name" value="Peptidase_S33"/>
</dbReference>
<dbReference type="PANTHER" id="PTHR43248:SF2">
    <property type="entry name" value="PROLYL AMINOPEPTIDASE"/>
    <property type="match status" value="1"/>
</dbReference>
<dbReference type="AlphaFoldDB" id="A0AAU7U4N1"/>
<evidence type="ECO:0000313" key="4">
    <source>
        <dbReference type="EMBL" id="XBV83275.1"/>
    </source>
</evidence>
<dbReference type="GO" id="GO:0006508">
    <property type="term" value="P:proteolysis"/>
    <property type="evidence" value="ECO:0007669"/>
    <property type="project" value="InterPro"/>
</dbReference>
<comment type="similarity">
    <text evidence="1">Belongs to the peptidase S33 family.</text>
</comment>
<dbReference type="Gene3D" id="3.40.50.1820">
    <property type="entry name" value="alpha/beta hydrolase"/>
    <property type="match status" value="1"/>
</dbReference>
<dbReference type="PRINTS" id="PR00793">
    <property type="entry name" value="PROAMNOPTASE"/>
</dbReference>
<dbReference type="PANTHER" id="PTHR43248">
    <property type="entry name" value="2-SUCCINYL-6-HYDROXY-2,4-CYCLOHEXADIENE-1-CARBOXYLATE SYNTHASE"/>
    <property type="match status" value="1"/>
</dbReference>
<evidence type="ECO:0000256" key="1">
    <source>
        <dbReference type="ARBA" id="ARBA00010088"/>
    </source>
</evidence>
<sequence>MPLSYRLGGLVITDHDFQLPLDHAQPDGPQLQVFAREVADPDGLQRPYLVYFQGGPGFEAGRPVNPPAWLERALRDYRVLLLDQRGTGRSTPVGTLPGLTPQQQADYLRHFRADSIVRDAERIREALGVERWSVLGQSFGGFCVTTYLSFAPDGLREAFITGGLPPIGRPTEDVYRATYRRVMDRNRRFYARHPEHLEQVRAIHRLLQQEDVRLPSGDRLTSRRFQQVGQSMGMGAGLEQLHYLLDFPAGSPAFLHGVEAAFGFARNPLYAVIHEACYADGVVSGWAAERVQPPEFPEEYFTGEMVYPWMFEESSALRPLREAAHLLAQERWPRLYDIHQLRQNRVPVAAIAYTDDMYVERAFSEETAAEIRNMRLWLTSEYEHNGLSVDGEHILGRLIERVREPL</sequence>